<dbReference type="Gene3D" id="3.30.420.10">
    <property type="entry name" value="Ribonuclease H-like superfamily/Ribonuclease H"/>
    <property type="match status" value="1"/>
</dbReference>
<feature type="region of interest" description="Disordered" evidence="1">
    <location>
        <begin position="779"/>
        <end position="808"/>
    </location>
</feature>
<keyword evidence="3" id="KW-1185">Reference proteome</keyword>
<proteinExistence type="predicted"/>
<feature type="compositionally biased region" description="Basic and acidic residues" evidence="1">
    <location>
        <begin position="864"/>
        <end position="876"/>
    </location>
</feature>
<dbReference type="Proteomes" id="UP001445076">
    <property type="component" value="Unassembled WGS sequence"/>
</dbReference>
<evidence type="ECO:0000313" key="2">
    <source>
        <dbReference type="EMBL" id="KAK8732948.1"/>
    </source>
</evidence>
<feature type="region of interest" description="Disordered" evidence="1">
    <location>
        <begin position="856"/>
        <end position="912"/>
    </location>
</feature>
<comment type="caution">
    <text evidence="2">The sequence shown here is derived from an EMBL/GenBank/DDBJ whole genome shotgun (WGS) entry which is preliminary data.</text>
</comment>
<dbReference type="GO" id="GO:0003676">
    <property type="term" value="F:nucleic acid binding"/>
    <property type="evidence" value="ECO:0007669"/>
    <property type="project" value="InterPro"/>
</dbReference>
<feature type="compositionally biased region" description="Polar residues" evidence="1">
    <location>
        <begin position="890"/>
        <end position="912"/>
    </location>
</feature>
<dbReference type="AlphaFoldDB" id="A0AAW0WZA7"/>
<accession>A0AAW0WZA7</accession>
<dbReference type="EMBL" id="JARKIK010000055">
    <property type="protein sequence ID" value="KAK8732948.1"/>
    <property type="molecule type" value="Genomic_DNA"/>
</dbReference>
<gene>
    <name evidence="2" type="ORF">OTU49_006674</name>
</gene>
<dbReference type="InterPro" id="IPR036397">
    <property type="entry name" value="RNaseH_sf"/>
</dbReference>
<name>A0AAW0WZA7_CHEQU</name>
<sequence>SNKMRDNGSRPEGTIWLSSSRPLTEAQVAALIVTEARQLVQKELGIASIDWTHKSKGVTTPAKESPTLSCASYSANRRVIIGKRRNSSSPNFILQSSATRVGDSVSSVDVKSGTKGVIAPVGTVKAGKRLSPLALILRRKSKSPRITNDSEKMLLENCMQDQINSETSVPVQLPEEQEDNNVKYTASIEHSHSHMEVPENKGNKHNVIGLATEIIIRTSENDRKDIENVNIDSDLANGNQPRNEDSNNKSHDIDYYTEKKDRKNTQDMIKNETNIVDKDAGKNNNAQNMEIIQNVNIIEHTEIISGNKLPNLCSGNNNSNNSENNSSIAGLLFGRHKTKKKNMEMVNLSKGTKSFVIPESQEDKSDNIFSPKRHKNVKSNFGTLKSTNAAGKFNNEFSGINNPELRNTSYQPCEEIIPEMKDTRAYDNISGIDEDCSKGMNTSTPIGKGCKRSNTLSAKTCITNSGTLMTSAVLQGMMAGDMTQESEPNWNVEDLQNISISCEEEVSKVHESIKRKENSDLFDESSDRDLTVKQSTHSSPIFVNATEMHLKNDIPKPSDFSKNNLYLTAKVNHNIQSFDLSKSLKDGLLKTMDSCDFCSGSENVSFQDVQSKESKRNYEAQTMGTFEVQKSSEEDRQEHIKRFGVHSGNFDQQHLNYTLIPDHTANLKRKLTEYPKVLTENNKKRSPHSNIFSQGFISDKLINYNILKVPAEAENERLCEESVIYQAYSEDFDFSCFNQDKILDNEIDSCRRVQEIISLDGSYLQSVSQQKNLLRNASHETCEDRSQVNNDSSPSVYDKEGSTSQNQSVEELNQNICEDLELNENTNINNETIFESFPDQAFETHLHWLSSNEDLVDGQNEAAEQGKRESTSDQLKENSSNCDKSEYKNSENSLTDFQDNNSTGEDNTNVKGLGTTFTQLDITPGTEALLDGQPNENLDTTLKNDSQPHSDNQVSPVQPIESRLSSDMFSSPVSPLAIQCCKKTNDVKSAVTTDRVNNVSLKNKLNCQGAITVGESLHSENKYEKIDPQMNSIVEDASTSNNISPMTNSFCIIDVVNDSVLFESFLREWSEQRLYAIGLACENTPAQQSKGGIGWRIAAHGRTPRRGHRHQEVAGVVVENSKLLIVGIAVCWEGRDAYYINLRTLQEENFSSSLPTPPLREAVPFEHRVASIKNFILKGSDKNPVMRVWDAKNCVRLLAAAGLGFVTCPVEDPRVASWMLDPGGKEFNICNLVMKHSLENLPLLEGVGSSLGLSSLGVNTNNP</sequence>
<evidence type="ECO:0000313" key="3">
    <source>
        <dbReference type="Proteomes" id="UP001445076"/>
    </source>
</evidence>
<feature type="region of interest" description="Disordered" evidence="1">
    <location>
        <begin position="228"/>
        <end position="265"/>
    </location>
</feature>
<feature type="non-terminal residue" evidence="2">
    <location>
        <position position="1"/>
    </location>
</feature>
<reference evidence="2 3" key="1">
    <citation type="journal article" date="2024" name="BMC Genomics">
        <title>Genome assembly of redclaw crayfish (Cherax quadricarinatus) provides insights into its immune adaptation and hypoxia tolerance.</title>
        <authorList>
            <person name="Liu Z."/>
            <person name="Zheng J."/>
            <person name="Li H."/>
            <person name="Fang K."/>
            <person name="Wang S."/>
            <person name="He J."/>
            <person name="Zhou D."/>
            <person name="Weng S."/>
            <person name="Chi M."/>
            <person name="Gu Z."/>
            <person name="He J."/>
            <person name="Li F."/>
            <person name="Wang M."/>
        </authorList>
    </citation>
    <scope>NUCLEOTIDE SEQUENCE [LARGE SCALE GENOMIC DNA]</scope>
    <source>
        <strain evidence="2">ZL_2023a</strain>
    </source>
</reference>
<evidence type="ECO:0000256" key="1">
    <source>
        <dbReference type="SAM" id="MobiDB-lite"/>
    </source>
</evidence>
<organism evidence="2 3">
    <name type="scientific">Cherax quadricarinatus</name>
    <name type="common">Australian red claw crayfish</name>
    <dbReference type="NCBI Taxonomy" id="27406"/>
    <lineage>
        <taxon>Eukaryota</taxon>
        <taxon>Metazoa</taxon>
        <taxon>Ecdysozoa</taxon>
        <taxon>Arthropoda</taxon>
        <taxon>Crustacea</taxon>
        <taxon>Multicrustacea</taxon>
        <taxon>Malacostraca</taxon>
        <taxon>Eumalacostraca</taxon>
        <taxon>Eucarida</taxon>
        <taxon>Decapoda</taxon>
        <taxon>Pleocyemata</taxon>
        <taxon>Astacidea</taxon>
        <taxon>Parastacoidea</taxon>
        <taxon>Parastacidae</taxon>
        <taxon>Cherax</taxon>
    </lineage>
</organism>
<feature type="compositionally biased region" description="Basic and acidic residues" evidence="1">
    <location>
        <begin position="242"/>
        <end position="265"/>
    </location>
</feature>
<feature type="non-terminal residue" evidence="2">
    <location>
        <position position="1263"/>
    </location>
</feature>
<protein>
    <submittedName>
        <fullName evidence="2">Uncharacterized protein</fullName>
    </submittedName>
</protein>